<keyword evidence="3" id="KW-0413">Isomerase</keyword>
<reference evidence="5" key="2">
    <citation type="journal article" date="2018" name="Nat. Microbiol.">
        <title>Leveraging single-cell genomics to expand the fungal tree of life.</title>
        <authorList>
            <person name="Ahrendt S.R."/>
            <person name="Quandt C.A."/>
            <person name="Ciobanu D."/>
            <person name="Clum A."/>
            <person name="Salamov A."/>
            <person name="Andreopoulos B."/>
            <person name="Cheng J.F."/>
            <person name="Woyke T."/>
            <person name="Pelin A."/>
            <person name="Henrissat B."/>
            <person name="Reynolds N.K."/>
            <person name="Benny G.L."/>
            <person name="Smith M.E."/>
            <person name="James T.Y."/>
            <person name="Grigoriev I.V."/>
        </authorList>
    </citation>
    <scope>NUCLEOTIDE SEQUENCE [LARGE SCALE GENOMIC DNA]</scope>
    <source>
        <strain evidence="5">CSF55</strain>
    </source>
</reference>
<dbReference type="Gene3D" id="2.30.130.30">
    <property type="entry name" value="Hypothetical protein"/>
    <property type="match status" value="1"/>
</dbReference>
<sequence length="111" mass="12618">MSLQRTYFNKVASGQKKKEGRTNYGKALKVTVGDRIIFSPNEDKNETLSAVVTGVTNYHSFESMLIKEGIESLLPSMNLTLTEAIQLYQSFPTYLEKEKEFGVRCIQFELV</sequence>
<dbReference type="GO" id="GO:0016853">
    <property type="term" value="F:isomerase activity"/>
    <property type="evidence" value="ECO:0007669"/>
    <property type="project" value="UniProtKB-KW"/>
</dbReference>
<dbReference type="OrthoDB" id="112749at2759"/>
<organism evidence="2 4">
    <name type="scientific">Rozella allomycis (strain CSF55)</name>
    <dbReference type="NCBI Taxonomy" id="988480"/>
    <lineage>
        <taxon>Eukaryota</taxon>
        <taxon>Fungi</taxon>
        <taxon>Fungi incertae sedis</taxon>
        <taxon>Cryptomycota</taxon>
        <taxon>Cryptomycota incertae sedis</taxon>
        <taxon>Rozella</taxon>
    </lineage>
</organism>
<evidence type="ECO:0000313" key="4">
    <source>
        <dbReference type="Proteomes" id="UP000030755"/>
    </source>
</evidence>
<name>A0A075B321_ROZAC</name>
<evidence type="ECO:0000259" key="1">
    <source>
        <dbReference type="Pfam" id="PF04266"/>
    </source>
</evidence>
<accession>A0A075B321</accession>
<dbReference type="SUPFAM" id="SSF88697">
    <property type="entry name" value="PUA domain-like"/>
    <property type="match status" value="1"/>
</dbReference>
<dbReference type="InterPro" id="IPR007374">
    <property type="entry name" value="ASCH_domain"/>
</dbReference>
<dbReference type="Pfam" id="PF04266">
    <property type="entry name" value="ASCH"/>
    <property type="match status" value="1"/>
</dbReference>
<dbReference type="EMBL" id="KE560857">
    <property type="protein sequence ID" value="EPZ35183.1"/>
    <property type="molecule type" value="Genomic_DNA"/>
</dbReference>
<dbReference type="Proteomes" id="UP000281549">
    <property type="component" value="Unassembled WGS sequence"/>
</dbReference>
<keyword evidence="4" id="KW-1185">Reference proteome</keyword>
<reference evidence="3" key="3">
    <citation type="submission" date="2018-08" db="EMBL/GenBank/DDBJ databases">
        <title>Leveraging single-cell genomics to expand the Fungal Tree of Life.</title>
        <authorList>
            <consortium name="DOE Joint Genome Institute"/>
            <person name="Ahrendt S.R."/>
            <person name="Quandt C.A."/>
            <person name="Ciobanu D."/>
            <person name="Clum A."/>
            <person name="Salamov A."/>
            <person name="Andreopoulos B."/>
            <person name="Cheng J.-F."/>
            <person name="Woyke T."/>
            <person name="Pelin A."/>
            <person name="Henrissat B."/>
            <person name="Reynolds N."/>
            <person name="Benny G.L."/>
            <person name="Smith M.E."/>
            <person name="James T.Y."/>
            <person name="Grigoriev I.V."/>
        </authorList>
    </citation>
    <scope>NUCLEOTIDE SEQUENCE</scope>
    <source>
        <strain evidence="3">CSF55</strain>
    </source>
</reference>
<evidence type="ECO:0000313" key="5">
    <source>
        <dbReference type="Proteomes" id="UP000281549"/>
    </source>
</evidence>
<protein>
    <submittedName>
        <fullName evidence="3">ProFAR isomerase-like protein</fullName>
    </submittedName>
</protein>
<proteinExistence type="predicted"/>
<dbReference type="InterPro" id="IPR015947">
    <property type="entry name" value="PUA-like_sf"/>
</dbReference>
<dbReference type="Proteomes" id="UP000030755">
    <property type="component" value="Unassembled WGS sequence"/>
</dbReference>
<evidence type="ECO:0000313" key="2">
    <source>
        <dbReference type="EMBL" id="EPZ35183.1"/>
    </source>
</evidence>
<dbReference type="EMBL" id="ML006197">
    <property type="protein sequence ID" value="RKP16847.1"/>
    <property type="molecule type" value="Genomic_DNA"/>
</dbReference>
<feature type="domain" description="ASCH" evidence="1">
    <location>
        <begin position="1"/>
        <end position="111"/>
    </location>
</feature>
<reference evidence="2 4" key="1">
    <citation type="journal article" date="2013" name="Curr. Biol.">
        <title>Shared signatures of parasitism and phylogenomics unite Cryptomycota and microsporidia.</title>
        <authorList>
            <person name="James T.Y."/>
            <person name="Pelin A."/>
            <person name="Bonen L."/>
            <person name="Ahrendt S."/>
            <person name="Sain D."/>
            <person name="Corradi N."/>
            <person name="Stajich J.E."/>
        </authorList>
    </citation>
    <scope>NUCLEOTIDE SEQUENCE [LARGE SCALE GENOMIC DNA]</scope>
    <source>
        <strain evidence="2 4">CSF55</strain>
        <strain evidence="2 4">CSF55</strain>
    </source>
</reference>
<dbReference type="AlphaFoldDB" id="A0A075B321"/>
<dbReference type="HOGENOM" id="CLU_139906_0_0_1"/>
<gene>
    <name evidence="2" type="ORF">O9G_004195</name>
    <name evidence="3" type="ORF">ROZALSC1DRAFT_31295</name>
</gene>
<evidence type="ECO:0000313" key="3">
    <source>
        <dbReference type="EMBL" id="RKP16847.1"/>
    </source>
</evidence>